<dbReference type="GO" id="GO:0030488">
    <property type="term" value="P:tRNA methylation"/>
    <property type="evidence" value="ECO:0007669"/>
    <property type="project" value="TreeGrafter"/>
</dbReference>
<dbReference type="InterPro" id="IPR002218">
    <property type="entry name" value="MnmG-rel"/>
</dbReference>
<evidence type="ECO:0000256" key="1">
    <source>
        <dbReference type="ARBA" id="ARBA00001974"/>
    </source>
</evidence>
<evidence type="ECO:0000256" key="6">
    <source>
        <dbReference type="ARBA" id="ARBA00022694"/>
    </source>
</evidence>
<dbReference type="InterPro" id="IPR047001">
    <property type="entry name" value="MnmG_C_subdom"/>
</dbReference>
<keyword evidence="8 11" id="KW-0520">NAD</keyword>
<evidence type="ECO:0000256" key="9">
    <source>
        <dbReference type="ARBA" id="ARBA00025948"/>
    </source>
</evidence>
<keyword evidence="6 11" id="KW-0819">tRNA processing</keyword>
<dbReference type="Gene3D" id="1.10.10.1800">
    <property type="entry name" value="tRNA uridine 5-carboxymethylaminomethyl modification enzyme MnmG/GidA"/>
    <property type="match status" value="1"/>
</dbReference>
<comment type="caution">
    <text evidence="11">Lacks conserved residue(s) required for the propagation of feature annotation.</text>
</comment>
<gene>
    <name evidence="11" type="primary">mnmG</name>
    <name evidence="11" type="synonym">gidA</name>
    <name evidence="13" type="ORF">BRCON_0839</name>
</gene>
<comment type="cofactor">
    <cofactor evidence="1 11">
        <name>FAD</name>
        <dbReference type="ChEBI" id="CHEBI:57692"/>
    </cofactor>
</comment>
<dbReference type="InterPro" id="IPR020595">
    <property type="entry name" value="MnmG-rel_CS"/>
</dbReference>
<dbReference type="KEGG" id="schv:BRCON_0839"/>
<evidence type="ECO:0000256" key="7">
    <source>
        <dbReference type="ARBA" id="ARBA00022827"/>
    </source>
</evidence>
<protein>
    <recommendedName>
        <fullName evidence="4 11">tRNA uridine 5-carboxymethylaminomethyl modification enzyme MnmG</fullName>
    </recommendedName>
    <alternativeName>
        <fullName evidence="10 11">Glucose-inhibited division protein A</fullName>
    </alternativeName>
</protein>
<evidence type="ECO:0000256" key="3">
    <source>
        <dbReference type="ARBA" id="ARBA00007653"/>
    </source>
</evidence>
<evidence type="ECO:0000259" key="12">
    <source>
        <dbReference type="SMART" id="SM01228"/>
    </source>
</evidence>
<name>A0A2Z4Y3V1_SUMC1</name>
<dbReference type="EMBL" id="CP030759">
    <property type="protein sequence ID" value="AXA35616.1"/>
    <property type="molecule type" value="Genomic_DNA"/>
</dbReference>
<proteinExistence type="inferred from homology"/>
<dbReference type="Gene3D" id="3.50.50.60">
    <property type="entry name" value="FAD/NAD(P)-binding domain"/>
    <property type="match status" value="2"/>
</dbReference>
<sequence length="650" mass="72147">MSIERYDIIVIGGGHAGCEAAFAAARMGVSTLLLSMNLDHIALMSCNPSIGGLAKGHLVREIDALGGLMGLAADNTGIQFRMLNTSKGPAVRAPRAQCDKARYSRWVKQFLENVENLALRQGTVKRLLWKSDGQSPCICGVELETGEQLACRAVIVTTGTFLDGLIHIGDRSVPAGRAGENAAIGLSDSLRELGLTTARLKTGTPPRLDKRSIQWEILEPQYGDDPPPFFSYLTEKTVLPQVPCYLTYTNAETHKIILDNLSRSAMYGGYIKSVGPRYCPSIEDKCVRFADKERHQVFLEPEGLDTNEIYVNGVSTSLPEEVQREFIHTIRGLEHARITRVGYAIEYTYVPPSQLTASLEVRGVRGLFLAGQINGTTGYEEAAAQGLVAGVNAVLSLRDEPPFILKRNEAYIGVLIDDLITKEHSEPYRMFTSRAEFRLLLRQDNADLRLTEKAYQLGLVSAERYELFCKYRSIIHQELERLKATHIRPSELDAELASQYELNNLKKGISLWQFLSRPEIHFTDLLNLGYASSLQTGPSELPESWLNRAREQIELLVKYDGYLERQQAQVERMSRLESLALPPTLDYANLRGLRKEAALKLAAKKPATIGQALRIAGVNPADIGVLLLYLREHSVPSSSESVHTPPTETI</sequence>
<keyword evidence="11" id="KW-0963">Cytoplasm</keyword>
<keyword evidence="7 11" id="KW-0274">FAD</keyword>
<dbReference type="Pfam" id="PF01134">
    <property type="entry name" value="GIDA"/>
    <property type="match status" value="1"/>
</dbReference>
<evidence type="ECO:0000256" key="5">
    <source>
        <dbReference type="ARBA" id="ARBA00022630"/>
    </source>
</evidence>
<keyword evidence="5 11" id="KW-0285">Flavoprotein</keyword>
<comment type="similarity">
    <text evidence="3 11">Belongs to the MnmG family.</text>
</comment>
<feature type="domain" description="tRNA uridine 5-carboxymethylaminomethyl modification enzyme C-terminal subdomain" evidence="12">
    <location>
        <begin position="557"/>
        <end position="628"/>
    </location>
</feature>
<dbReference type="InterPro" id="IPR026904">
    <property type="entry name" value="MnmG_C"/>
</dbReference>
<dbReference type="SMART" id="SM01228">
    <property type="entry name" value="GIDA_assoc_3"/>
    <property type="match status" value="1"/>
</dbReference>
<evidence type="ECO:0000256" key="8">
    <source>
        <dbReference type="ARBA" id="ARBA00023027"/>
    </source>
</evidence>
<evidence type="ECO:0000256" key="11">
    <source>
        <dbReference type="HAMAP-Rule" id="MF_00129"/>
    </source>
</evidence>
<comment type="subcellular location">
    <subcellularLocation>
        <location evidence="11">Cytoplasm</location>
    </subcellularLocation>
</comment>
<evidence type="ECO:0000313" key="14">
    <source>
        <dbReference type="Proteomes" id="UP000262583"/>
    </source>
</evidence>
<evidence type="ECO:0000256" key="2">
    <source>
        <dbReference type="ARBA" id="ARBA00003717"/>
    </source>
</evidence>
<organism evidence="13 14">
    <name type="scientific">Sumerlaea chitinivorans</name>
    <dbReference type="NCBI Taxonomy" id="2250252"/>
    <lineage>
        <taxon>Bacteria</taxon>
        <taxon>Candidatus Sumerlaeota</taxon>
        <taxon>Candidatus Sumerlaeia</taxon>
        <taxon>Candidatus Sumerlaeales</taxon>
        <taxon>Candidatus Sumerlaeaceae</taxon>
        <taxon>Candidatus Sumerlaea</taxon>
    </lineage>
</organism>
<comment type="subunit">
    <text evidence="9 11">Homodimer. Heterotetramer of two MnmE and two MnmG subunits.</text>
</comment>
<dbReference type="FunFam" id="1.10.150.570:FF:000001">
    <property type="entry name" value="tRNA uridine 5-carboxymethylaminomethyl modification enzyme MnmG"/>
    <property type="match status" value="1"/>
</dbReference>
<dbReference type="AlphaFoldDB" id="A0A2Z4Y3V1"/>
<dbReference type="Proteomes" id="UP000262583">
    <property type="component" value="Chromosome"/>
</dbReference>
<dbReference type="FunFam" id="3.50.50.60:FF:000002">
    <property type="entry name" value="tRNA uridine 5-carboxymethylaminomethyl modification enzyme MnmG"/>
    <property type="match status" value="1"/>
</dbReference>
<evidence type="ECO:0000256" key="10">
    <source>
        <dbReference type="ARBA" id="ARBA00031800"/>
    </source>
</evidence>
<comment type="function">
    <text evidence="2 11">NAD-binding protein involved in the addition of a carboxymethylaminomethyl (cmnm) group at the wobble position (U34) of certain tRNAs, forming tRNA-cmnm(5)s(2)U34.</text>
</comment>
<dbReference type="SUPFAM" id="SSF51905">
    <property type="entry name" value="FAD/NAD(P)-binding domain"/>
    <property type="match status" value="1"/>
</dbReference>
<feature type="binding site" evidence="11">
    <location>
        <begin position="12"/>
        <end position="17"/>
    </location>
    <ligand>
        <name>FAD</name>
        <dbReference type="ChEBI" id="CHEBI:57692"/>
    </ligand>
</feature>
<dbReference type="HAMAP" id="MF_00129">
    <property type="entry name" value="MnmG_GidA"/>
    <property type="match status" value="1"/>
</dbReference>
<dbReference type="InterPro" id="IPR044920">
    <property type="entry name" value="MnmG_C_subdom_sf"/>
</dbReference>
<dbReference type="GO" id="GO:0050660">
    <property type="term" value="F:flavin adenine dinucleotide binding"/>
    <property type="evidence" value="ECO:0007669"/>
    <property type="project" value="UniProtKB-UniRule"/>
</dbReference>
<dbReference type="NCBIfam" id="TIGR00136">
    <property type="entry name" value="mnmG_gidA"/>
    <property type="match status" value="1"/>
</dbReference>
<dbReference type="PANTHER" id="PTHR11806">
    <property type="entry name" value="GLUCOSE INHIBITED DIVISION PROTEIN A"/>
    <property type="match status" value="1"/>
</dbReference>
<dbReference type="PROSITE" id="PS01281">
    <property type="entry name" value="GIDA_2"/>
    <property type="match status" value="1"/>
</dbReference>
<reference evidence="13 14" key="1">
    <citation type="submission" date="2018-05" db="EMBL/GenBank/DDBJ databases">
        <title>A metagenomic window into the 2 km-deep terrestrial subsurface aquifer revealed taxonomically and functionally diverse microbial community comprising novel uncultured bacterial lineages.</title>
        <authorList>
            <person name="Kadnikov V.V."/>
            <person name="Mardanov A.V."/>
            <person name="Beletsky A.V."/>
            <person name="Banks D."/>
            <person name="Pimenov N.V."/>
            <person name="Frank Y.A."/>
            <person name="Karnachuk O.V."/>
            <person name="Ravin N.V."/>
        </authorList>
    </citation>
    <scope>NUCLEOTIDE SEQUENCE [LARGE SCALE GENOMIC DNA]</scope>
    <source>
        <strain evidence="13">BY</strain>
    </source>
</reference>
<dbReference type="Pfam" id="PF13932">
    <property type="entry name" value="SAM_GIDA_C"/>
    <property type="match status" value="1"/>
</dbReference>
<dbReference type="GO" id="GO:0005829">
    <property type="term" value="C:cytosol"/>
    <property type="evidence" value="ECO:0007669"/>
    <property type="project" value="TreeGrafter"/>
</dbReference>
<dbReference type="PANTHER" id="PTHR11806:SF0">
    <property type="entry name" value="PROTEIN MTO1 HOMOLOG, MITOCHONDRIAL"/>
    <property type="match status" value="1"/>
</dbReference>
<evidence type="ECO:0000313" key="13">
    <source>
        <dbReference type="EMBL" id="AXA35616.1"/>
    </source>
</evidence>
<dbReference type="GO" id="GO:0002098">
    <property type="term" value="P:tRNA wobble uridine modification"/>
    <property type="evidence" value="ECO:0007669"/>
    <property type="project" value="InterPro"/>
</dbReference>
<dbReference type="InterPro" id="IPR004416">
    <property type="entry name" value="MnmG"/>
</dbReference>
<dbReference type="InterPro" id="IPR049312">
    <property type="entry name" value="GIDA_C_N"/>
</dbReference>
<dbReference type="InterPro" id="IPR036188">
    <property type="entry name" value="FAD/NAD-bd_sf"/>
</dbReference>
<dbReference type="Pfam" id="PF21680">
    <property type="entry name" value="GIDA_C_1st"/>
    <property type="match status" value="1"/>
</dbReference>
<accession>A0A2Z4Y3V1</accession>
<dbReference type="Gene3D" id="1.10.150.570">
    <property type="entry name" value="GidA associated domain, C-terminal subdomain"/>
    <property type="match status" value="1"/>
</dbReference>
<evidence type="ECO:0000256" key="4">
    <source>
        <dbReference type="ARBA" id="ARBA00020461"/>
    </source>
</evidence>
<dbReference type="InterPro" id="IPR040131">
    <property type="entry name" value="MnmG_N"/>
</dbReference>